<feature type="signal peptide" evidence="4">
    <location>
        <begin position="1"/>
        <end position="20"/>
    </location>
</feature>
<sequence>MKKKSLIGLTFLTISTIAQSNDVVQSVEKEDRARSVREVVSDIRKNETKEPTVVDNFKHMFEAGKVSGTLRVMGAGYKNKAPSSVDTYATAIGGLLKYELAEYNGFNAGVAVSTSQDIPFATGDKNIGEQNSELSSVNGSYTTISEAYLNYKYNDFNFRIGRQVIDTPLADSDDIRMVHNTFEAYIATYDFKEIAFMAGHLNSWQGTDAGVDDGWIEAGENGVTFAGASYSEDLTFEAWYYNFSEYTNAIYLEAGIEHDMAENIQLHGVLQYLNETQLQGSGIGANVYGALVELIAYDIGFGIAYNGADKQNGKSSFSALGGGALFTSMDTFIIDEIAQDRDASALLGGIRYELDNFHFYYAYALFDGKADSSGAKAKLSEQNMGFEYNVNDEFLVSALYAISTDLNSDIKTDSDWDRVQLMVNYNF</sequence>
<accession>A0A975GDJ4</accession>
<evidence type="ECO:0000256" key="3">
    <source>
        <dbReference type="ARBA" id="ARBA00022729"/>
    </source>
</evidence>
<dbReference type="KEGG" id="saqt:GJV85_11205"/>
<keyword evidence="3 4" id="KW-0732">Signal</keyword>
<evidence type="ECO:0000256" key="1">
    <source>
        <dbReference type="ARBA" id="ARBA00009075"/>
    </source>
</evidence>
<protein>
    <submittedName>
        <fullName evidence="5">Outer membrane porin, OprD family</fullName>
    </submittedName>
</protein>
<dbReference type="RefSeq" id="WP_207561463.1">
    <property type="nucleotide sequence ID" value="NZ_CP046072.1"/>
</dbReference>
<dbReference type="SUPFAM" id="SSF56935">
    <property type="entry name" value="Porins"/>
    <property type="match status" value="1"/>
</dbReference>
<reference evidence="5" key="2">
    <citation type="submission" date="2021-04" db="EMBL/GenBank/DDBJ databases">
        <title>Isolation and characterization of a novel species of the genus Sulfurimonas.</title>
        <authorList>
            <person name="Fukui M."/>
        </authorList>
    </citation>
    <scope>NUCLEOTIDE SEQUENCE</scope>
    <source>
        <strain evidence="5">H1576</strain>
    </source>
</reference>
<feature type="chain" id="PRO_5037837801" evidence="4">
    <location>
        <begin position="21"/>
        <end position="427"/>
    </location>
</feature>
<evidence type="ECO:0000313" key="6">
    <source>
        <dbReference type="Proteomes" id="UP000671852"/>
    </source>
</evidence>
<keyword evidence="6" id="KW-1185">Reference proteome</keyword>
<dbReference type="AlphaFoldDB" id="A0A975GDJ4"/>
<dbReference type="Gene3D" id="2.40.160.10">
    <property type="entry name" value="Porin"/>
    <property type="match status" value="1"/>
</dbReference>
<dbReference type="InterPro" id="IPR023614">
    <property type="entry name" value="Porin_dom_sf"/>
</dbReference>
<keyword evidence="2" id="KW-0813">Transport</keyword>
<dbReference type="EMBL" id="CP046072">
    <property type="protein sequence ID" value="QSZ42652.1"/>
    <property type="molecule type" value="Genomic_DNA"/>
</dbReference>
<comment type="similarity">
    <text evidence="1">Belongs to the outer membrane porin (Opr) (TC 1.B.25) family.</text>
</comment>
<dbReference type="GO" id="GO:0016020">
    <property type="term" value="C:membrane"/>
    <property type="evidence" value="ECO:0007669"/>
    <property type="project" value="InterPro"/>
</dbReference>
<dbReference type="InterPro" id="IPR005318">
    <property type="entry name" value="OM_porin_bac"/>
</dbReference>
<proteinExistence type="inferred from homology"/>
<reference evidence="5" key="1">
    <citation type="submission" date="2019-11" db="EMBL/GenBank/DDBJ databases">
        <authorList>
            <person name="Kojima H."/>
        </authorList>
    </citation>
    <scope>NUCLEOTIDE SEQUENCE</scope>
    <source>
        <strain evidence="5">H1576</strain>
    </source>
</reference>
<dbReference type="Proteomes" id="UP000671852">
    <property type="component" value="Chromosome"/>
</dbReference>
<dbReference type="Pfam" id="PF03573">
    <property type="entry name" value="OprD"/>
    <property type="match status" value="1"/>
</dbReference>
<evidence type="ECO:0000256" key="2">
    <source>
        <dbReference type="ARBA" id="ARBA00022448"/>
    </source>
</evidence>
<gene>
    <name evidence="5" type="ORF">GJV85_11205</name>
</gene>
<organism evidence="5 6">
    <name type="scientific">Sulfurimonas aquatica</name>
    <dbReference type="NCBI Taxonomy" id="2672570"/>
    <lineage>
        <taxon>Bacteria</taxon>
        <taxon>Pseudomonadati</taxon>
        <taxon>Campylobacterota</taxon>
        <taxon>Epsilonproteobacteria</taxon>
        <taxon>Campylobacterales</taxon>
        <taxon>Sulfurimonadaceae</taxon>
        <taxon>Sulfurimonas</taxon>
    </lineage>
</organism>
<name>A0A975GDJ4_9BACT</name>
<evidence type="ECO:0000313" key="5">
    <source>
        <dbReference type="EMBL" id="QSZ42652.1"/>
    </source>
</evidence>
<evidence type="ECO:0000256" key="4">
    <source>
        <dbReference type="SAM" id="SignalP"/>
    </source>
</evidence>